<feature type="region of interest" description="Disordered" evidence="6">
    <location>
        <begin position="1023"/>
        <end position="1061"/>
    </location>
</feature>
<evidence type="ECO:0008006" key="13">
    <source>
        <dbReference type="Google" id="ProtNLM"/>
    </source>
</evidence>
<feature type="region of interest" description="Disordered" evidence="6">
    <location>
        <begin position="822"/>
        <end position="856"/>
    </location>
</feature>
<dbReference type="Pfam" id="PF25036">
    <property type="entry name" value="VPS13_VAB"/>
    <property type="match status" value="1"/>
</dbReference>
<comment type="caution">
    <text evidence="11">The sequence shown here is derived from an EMBL/GenBank/DDBJ whole genome shotgun (WGS) entry which is preliminary data.</text>
</comment>
<dbReference type="Pfam" id="PF25037">
    <property type="entry name" value="VPS13_C"/>
    <property type="match status" value="1"/>
</dbReference>
<feature type="compositionally biased region" description="Polar residues" evidence="6">
    <location>
        <begin position="1669"/>
        <end position="1681"/>
    </location>
</feature>
<dbReference type="InterPro" id="IPR056748">
    <property type="entry name" value="VPS13-like_C"/>
</dbReference>
<comment type="subcellular location">
    <subcellularLocation>
        <location evidence="1">Membrane</location>
        <topology evidence="1">Peripheral membrane protein</topology>
    </subcellularLocation>
</comment>
<dbReference type="GO" id="GO:0045053">
    <property type="term" value="P:protein retention in Golgi apparatus"/>
    <property type="evidence" value="ECO:0007669"/>
    <property type="project" value="TreeGrafter"/>
</dbReference>
<evidence type="ECO:0000256" key="6">
    <source>
        <dbReference type="SAM" id="MobiDB-lite"/>
    </source>
</evidence>
<evidence type="ECO:0000256" key="3">
    <source>
        <dbReference type="ARBA" id="ARBA00022448"/>
    </source>
</evidence>
<evidence type="ECO:0000313" key="11">
    <source>
        <dbReference type="EMBL" id="KAK5580128.1"/>
    </source>
</evidence>
<evidence type="ECO:0000259" key="10">
    <source>
        <dbReference type="Pfam" id="PF25037"/>
    </source>
</evidence>
<dbReference type="Proteomes" id="UP001344447">
    <property type="component" value="Unassembled WGS sequence"/>
</dbReference>
<evidence type="ECO:0000313" key="12">
    <source>
        <dbReference type="Proteomes" id="UP001344447"/>
    </source>
</evidence>
<keyword evidence="4" id="KW-0445">Lipid transport</keyword>
<feature type="domain" description="Intermembrane lipid transfer protein VPS13-like C-terminal" evidence="10">
    <location>
        <begin position="3193"/>
        <end position="3308"/>
    </location>
</feature>
<proteinExistence type="inferred from homology"/>
<evidence type="ECO:0000256" key="1">
    <source>
        <dbReference type="ARBA" id="ARBA00004170"/>
    </source>
</evidence>
<evidence type="ECO:0000259" key="9">
    <source>
        <dbReference type="Pfam" id="PF25036"/>
    </source>
</evidence>
<feature type="compositionally biased region" description="Polar residues" evidence="6">
    <location>
        <begin position="823"/>
        <end position="844"/>
    </location>
</feature>
<keyword evidence="12" id="KW-1185">Reference proteome</keyword>
<feature type="compositionally biased region" description="Basic and acidic residues" evidence="6">
    <location>
        <begin position="1255"/>
        <end position="1272"/>
    </location>
</feature>
<dbReference type="GO" id="GO:0016020">
    <property type="term" value="C:membrane"/>
    <property type="evidence" value="ECO:0007669"/>
    <property type="project" value="UniProtKB-SubCell"/>
</dbReference>
<dbReference type="InterPro" id="IPR009543">
    <property type="entry name" value="VPS13_VAB"/>
</dbReference>
<accession>A0AAN7UEY4</accession>
<dbReference type="Pfam" id="PF25033">
    <property type="entry name" value="VPS13_M"/>
    <property type="match status" value="1"/>
</dbReference>
<evidence type="ECO:0000256" key="2">
    <source>
        <dbReference type="ARBA" id="ARBA00006545"/>
    </source>
</evidence>
<organism evidence="11 12">
    <name type="scientific">Dictyostelium firmibasis</name>
    <dbReference type="NCBI Taxonomy" id="79012"/>
    <lineage>
        <taxon>Eukaryota</taxon>
        <taxon>Amoebozoa</taxon>
        <taxon>Evosea</taxon>
        <taxon>Eumycetozoa</taxon>
        <taxon>Dictyostelia</taxon>
        <taxon>Dictyosteliales</taxon>
        <taxon>Dictyosteliaceae</taxon>
        <taxon>Dictyostelium</taxon>
    </lineage>
</organism>
<dbReference type="InterPro" id="IPR026854">
    <property type="entry name" value="VPS13_N"/>
</dbReference>
<feature type="region of interest" description="Disordered" evidence="6">
    <location>
        <begin position="1853"/>
        <end position="1896"/>
    </location>
</feature>
<protein>
    <recommendedName>
        <fullName evidence="13">Vacuolar protein sorting-associated protein</fullName>
    </recommendedName>
</protein>
<evidence type="ECO:0000259" key="7">
    <source>
        <dbReference type="Pfam" id="PF12624"/>
    </source>
</evidence>
<name>A0AAN7UEY4_9MYCE</name>
<sequence length="3343" mass="376358">MVFEGLVSDVLSRVLGEYVKNLNKDQLKIGIFGGSVQLQNLELKEDALANLPINLPITVKKGFLGKLDLKVPWKDLKSKPVIINIDCIYALAVPQTQNYKYDEKEEAKKQAELKKKKLENYEWIKSIKDAEENEMSSLQSEKSDSFTDRLVTKIIDNLQIVINKVHIRFENKNDIGKLYALGITLDKLSIQSTDEFWNPSFVDSSKSKFIKKLALMDSLGFYIDDNADSLQNLKLEEFTKAFTSLIPSSASFALLSKYIIKPISSQLKLNINKSDIIEKSIPKILVECVMSQITCTLSSGQYQNILSMLNFTNEFLRDIKYLKFRPIVKVSENPKLWWRYVGQVVVEQIREKRYSRSWEFMAQRRRARLAYIPLFKRNIPKVNWLQPLNKNELEQLNQLEERLSFEDIVYFRSLAYAEIKKETEKNKIRKQFLDSKRQERGFFQNIFNTKKDEDEKAAPKIQLSSEERDELYKTIEYNDVVSATEEPPDWVKIIGNFEIKGFAIQLVEANQVFIEALYTGLSLKFEQRNEGIKVMAGIHLFEVYDQFTKRTHFPKIIASVPTKGTGTFASAIVDTRPPDKNLDLSVELNMDPLNIIVTKPLIMKVVDFFHDPNLDITNISNRAGAHLEDFKEQAKMQLQDAIDNHKVLGLAVNIHAPVIFVPEDVINERSNILIIDLGKLVVRSDTSAFVKGSNKLAGSTSEIDLYDKFNVSFESIQVLLSDDLKSAIGTEKKQTPTIGGIGDKQGHSLKHHSSIIRKFDIQLKIFSSIQQNNLTMTKLKIKGELPKFDFYLSDKKFKQLLSILNAITADIPVGGKPKATITPIDSNSASTISPKLTSSPHSPTSDVVDVNSQSSSRDLKKSKDNIELLLNAKLIEAEFEIKSISLTLSNNQSDLIRVAFSDISVGFQQRTFDMSGSFKLSSLEIEDCFTKNTLNKLATSNPPHADRSLGRDSLVQMNFKQIQTASPEFDKVEMSIDLKIHSFYLVINPSTIYQLLKLAKSLQKDPENIDQISKAYPRLLSRNRVPVSSDGQISSTIAHNNTASPNQQSPNQQSPGQQSPQIVSRKIITGSGIASGGKVVSPDEKVVSSKTASGTTTRRVIIRSVRHVPKKKGPTEFVSMKFSVHINSLGLALNQDNNELLGIFTINNVSTDVSMFKDNRMLVQGRLGSIILDDLTQTVSNYKHIIIPKNTSGDMLDFKYETFLMTLSNYAGYDASVNANVKSILFNANVGFLIHLQNYFLGGMLDPILKQDDDNNNKPIEKSKSIESKLNEHSSSSSSDDNGDGGEKSERELDLIKNKKKLASVQQNTNKHIPKMKLDIVVETPVLVVPQATRSKNCLIMELGKIIISNNWQYHDKTMAPMENMKIHLQDANITILSDNRSSYFLEKLTIDLGISKFLVPNTDPDVEDQSIDLSISHFAFFLDENQYRFFLGMSQNLTKELEIANKEVQELKKLSNMGDPFEIGRITSNDMQYFTEQEVIQKMGKVLLRIHLILDYVSFKISSLEAQGEIAHFIVRGIDVDVKNTDKNKTNVQLSMKSILLSDTRSNSTNIFKNLLENKVNTESVAPFLQVGYIRDNLLGDQYINVNINNTCLFLSPTPLLMISEFFMVPLSEQHDTNNMDVDLDLDLESLESELNSLMDPSIDQVDQPSSSWSQQTQTQQKPERSQSIIGQNRTRTSSIGKEPTVKPISSSISNTSLSSYPQEAGMDDEEKELVRSPTITFTATLVPSVTLVEDETLSTTRCLMLKTRVGVQFRRDPYGIENATVVIENTKVNIYKPSLTESENQGSRPIQILKPIEMITIKYIKENLTSTEWKQDIGVSCTAMKVFFSYDDVKAILKILNNINTNLQKQQEQQKKRQLSFENMASSSSSLPSLNKSTNSYQTSNSGHSGGKKDEELFTNNEKLRFSCPTISVLFINESPEMYIPIIELFFADIEASAMNWSTNLESKASMSIKGDYFNEINMKFEPVIEDWSFSVDFKKNRTGKIKGSFLATRELLNINISHSLLQTISSAMIHVEKIDQMDAANLNSSLNVSALTTSTGSNGSNGSGGLVQSFNGPSVLNKYIPGGEKNDSKLSFHSHWISNQTGVTLEYHIPKVDSEMFQLTESSEPVSLPMKISKSRDSTMGEHLNIELFIQGSKIPSLSMDAVGYRIYRVGTTNEFITCEVRLRPDGSKCCYIKSMDQFENSTGLNLELKCQENGVPFSIAKHSKFSLPILVSKDLSRFWIKMENSPHWSEPIDINKLPDHENSKLFRLQTVDKVGMFVSLVHKTITNRNCDRFNNTFRFFPPIQIENILPYPFKLSIPGTTIEKVKMGSGEKIDCHYYQPGSNLVAIVSELDGFSETKHTLVSGDATSPTFTKTFKLQQNNREVSLDIERTELIKGIRTLSFYCQYWLVNNSLLPIEVKLSDNQVLLLPPNLPDQLPRPPVLYSNNTVRARVSLQAEQPMNKNFCEKFPISAVGNPNTILLTNPTRTYELSYKVDFCPNEKFRLSKTVTFVPKNVICNDLPFPILVSQCIGNIDGIALNFSGNSLGSSSGSNGKSGPNAVRLVGELRLDPGEYKPFHWEENVENKKICIRPITNEKNPHEWRWSGGFFVDSISDYVVKSRNTDRPDHDSLLFHVNIKEKQGTHFIRIPLSSKESPPYIIQNDTQFKISFFQRDSPENIDYIEPKEKLCYGWDEPSAEYVLSVSVEGKPLKKRINVNKIKGHKLHHERSDLYITITIDGPSRVLLFSSNDKKFRSITAWTDNKAVNLSQSQSEYHFNIRCSGIGCSIIDKTPKELAYISMKDFLIIATQSTIENTVEVKLAELQIDNQLIKTDFPVLIHTISPDKEHRKDFLHAVVIKSTIDNIDYFRYFSTLIQEMTIELEDHWIKEILDFVDSIPPFGSNNSVNNNGQMRKSGDIDSLTSTLYNAVSIEPPTSDSSTIKMVYFALLVLNPIKINLTLALQNDGLIKSNHKILSLVEGLGLSLTRLDRAPITLQGLLMEHPFTSRSTIIDKIKTSYINQALRQFYNILGSVDFLGNPVGLFRNFGTGVHDFFVEPAQGLVKSPADFTKGLAKGTSSFVKNSVYGTFNTLSKLTGTLGTGVATLSFDEKYLQERKLHQARKPSHVGEGLAMGGIGLGRGILQGITGIVTKPVEGAKKGGFAGFAKGLAQGVVGVAVKPTTAVIDLATKTTEGIKNTTNLQSQAERVRPPRCFAHDNVLRPFDEVESEGWFLLKTVHKGKHASDSYIWHHVINQECTIIISDHRVILSKSKKNFLHSSFLFQIPFKYIKSNEMVDEGVQLEFDPPQNLGLLDRDVKSKVIPVDDTNVNMLLNMKLSHALRKFYDSNPNLSNSSSAKY</sequence>
<evidence type="ECO:0000259" key="8">
    <source>
        <dbReference type="Pfam" id="PF25033"/>
    </source>
</evidence>
<feature type="compositionally biased region" description="Low complexity" evidence="6">
    <location>
        <begin position="1691"/>
        <end position="1701"/>
    </location>
</feature>
<feature type="domain" description="VPS13-like middle region" evidence="8">
    <location>
        <begin position="1188"/>
        <end position="2048"/>
    </location>
</feature>
<dbReference type="EMBL" id="JAVFKY010000002">
    <property type="protein sequence ID" value="KAK5580128.1"/>
    <property type="molecule type" value="Genomic_DNA"/>
</dbReference>
<feature type="region of interest" description="Disordered" evidence="6">
    <location>
        <begin position="1074"/>
        <end position="1093"/>
    </location>
</feature>
<feature type="compositionally biased region" description="Low complexity" evidence="6">
    <location>
        <begin position="845"/>
        <end position="856"/>
    </location>
</feature>
<keyword evidence="3" id="KW-0813">Transport</keyword>
<dbReference type="Pfam" id="PF12624">
    <property type="entry name" value="VPS13_N"/>
    <property type="match status" value="1"/>
</dbReference>
<dbReference type="PANTHER" id="PTHR16166:SF93">
    <property type="entry name" value="INTERMEMBRANE LIPID TRANSFER PROTEIN VPS13"/>
    <property type="match status" value="1"/>
</dbReference>
<dbReference type="InterPro" id="IPR056747">
    <property type="entry name" value="VPS13-like_M"/>
</dbReference>
<feature type="compositionally biased region" description="Polar residues" evidence="6">
    <location>
        <begin position="1029"/>
        <end position="1043"/>
    </location>
</feature>
<feature type="domain" description="Vacuolar protein sorting-associated protein 13 VPS13 adaptor binding" evidence="9">
    <location>
        <begin position="2100"/>
        <end position="2685"/>
    </location>
</feature>
<gene>
    <name evidence="11" type="ORF">RB653_000141</name>
</gene>
<dbReference type="GO" id="GO:0006869">
    <property type="term" value="P:lipid transport"/>
    <property type="evidence" value="ECO:0007669"/>
    <property type="project" value="UniProtKB-KW"/>
</dbReference>
<evidence type="ECO:0000256" key="4">
    <source>
        <dbReference type="ARBA" id="ARBA00023055"/>
    </source>
</evidence>
<comment type="similarity">
    <text evidence="2">Belongs to the VPS13 family.</text>
</comment>
<feature type="region of interest" description="Disordered" evidence="6">
    <location>
        <begin position="1642"/>
        <end position="1704"/>
    </location>
</feature>
<evidence type="ECO:0000256" key="5">
    <source>
        <dbReference type="ARBA" id="ARBA00033718"/>
    </source>
</evidence>
<feature type="compositionally biased region" description="Low complexity" evidence="6">
    <location>
        <begin position="1044"/>
        <end position="1061"/>
    </location>
</feature>
<feature type="compositionally biased region" description="Low complexity" evidence="6">
    <location>
        <begin position="1868"/>
        <end position="1882"/>
    </location>
</feature>
<reference evidence="11 12" key="1">
    <citation type="submission" date="2023-11" db="EMBL/GenBank/DDBJ databases">
        <title>Dfirmibasis_genome.</title>
        <authorList>
            <person name="Edelbroek B."/>
            <person name="Kjellin J."/>
            <person name="Jerlstrom-Hultqvist J."/>
            <person name="Soderbom F."/>
        </authorList>
    </citation>
    <scope>NUCLEOTIDE SEQUENCE [LARGE SCALE GENOMIC DNA]</scope>
    <source>
        <strain evidence="11 12">TNS-C-14</strain>
    </source>
</reference>
<dbReference type="InterPro" id="IPR026847">
    <property type="entry name" value="VPS13"/>
</dbReference>
<feature type="region of interest" description="Disordered" evidence="6">
    <location>
        <begin position="1255"/>
        <end position="1290"/>
    </location>
</feature>
<feature type="compositionally biased region" description="Low complexity" evidence="6">
    <location>
        <begin position="1649"/>
        <end position="1662"/>
    </location>
</feature>
<dbReference type="GO" id="GO:0006623">
    <property type="term" value="P:protein targeting to vacuole"/>
    <property type="evidence" value="ECO:0007669"/>
    <property type="project" value="TreeGrafter"/>
</dbReference>
<comment type="function">
    <text evidence="5">Mediates the transfer of lipids between membranes at organelle contact sites.</text>
</comment>
<dbReference type="PANTHER" id="PTHR16166">
    <property type="entry name" value="VACUOLAR PROTEIN SORTING-ASSOCIATED PROTEIN VPS13"/>
    <property type="match status" value="1"/>
</dbReference>
<feature type="domain" description="Chorein N-terminal" evidence="7">
    <location>
        <begin position="2"/>
        <end position="1181"/>
    </location>
</feature>